<accession>A5IZT8</accession>
<dbReference type="KEGG" id="vg:5184157"/>
<name>A5IZT8_9BBAC</name>
<keyword evidence="2" id="KW-1185">Reference proteome</keyword>
<dbReference type="RefSeq" id="YP_001257037.1">
    <property type="nucleotide sequence ID" value="NC_009503.1"/>
</dbReference>
<sequence length="438" mass="51098">MQKLVMDEYEISYTLTYPQDLLYNIKKFLDANFKIKENYVEIIDANGVRSRCANDGTIMNCIKKRTIDLKRTVVLASSVFIPLIDRHCVEEIHERGSDVVHKICNTRVYCDNDDVEIKFEHVYYEHNDGDLLDPLMAAKQTALHNLLTRDKIIDATTNSHLGSDEILANCRIELEYNTGQLNRLLLLKIASVVLQLENVVKDVIIEPFLQHTTIFNEIVYRPFHSEHLMDEVQENDVAYWALKLDGIRGKAYIVNGRKIYIQLDDMQQFSGEISQDFGQNKILALQVEFMEELQTFYITDILCVYKFQYDNRNQFDKSIPYTVELQDAISYMNTNASVELCFKHFIIKFQHYDTQKPLEKSIPNDGYVIVTKNGSLAKVKYEKTFEMQYLGDNIFMSSFGTFHGDGRHYTKNSIYEVVIRDSDKISVIKHRPDRMIYN</sequence>
<proteinExistence type="predicted"/>
<dbReference type="InterPro" id="IPR007790">
    <property type="entry name" value="LEF-4"/>
</dbReference>
<dbReference type="Pfam" id="PF05098">
    <property type="entry name" value="LEF-4"/>
    <property type="match status" value="1"/>
</dbReference>
<dbReference type="EMBL" id="DQ288858">
    <property type="protein sequence ID" value="ABQ52029.1"/>
    <property type="molecule type" value="Genomic_DNA"/>
</dbReference>
<evidence type="ECO:0000313" key="2">
    <source>
        <dbReference type="Proteomes" id="UP000202782"/>
    </source>
</evidence>
<dbReference type="Proteomes" id="UP000202782">
    <property type="component" value="Segment"/>
</dbReference>
<organism evidence="1 2">
    <name type="scientific">Spodoptera litura granulovirus</name>
    <dbReference type="NCBI Taxonomy" id="359919"/>
    <lineage>
        <taxon>Viruses</taxon>
        <taxon>Viruses incertae sedis</taxon>
        <taxon>Naldaviricetes</taxon>
        <taxon>Lefavirales</taxon>
        <taxon>Baculoviridae</taxon>
        <taxon>Betabaculovirus</taxon>
        <taxon>Betabaculovirus spliturae</taxon>
    </lineage>
</organism>
<dbReference type="GeneID" id="5184157"/>
<protein>
    <submittedName>
        <fullName evidence="1">Lef-4</fullName>
    </submittedName>
</protein>
<gene>
    <name evidence="1" type="primary">lef-4</name>
    <name evidence="1" type="ORF">SlGVgp086</name>
</gene>
<dbReference type="OrthoDB" id="6452at10239"/>
<evidence type="ECO:0000313" key="1">
    <source>
        <dbReference type="EMBL" id="ABQ52029.1"/>
    </source>
</evidence>
<reference evidence="1 2" key="1">
    <citation type="journal article" date="2008" name="J. Microbiol.">
        <title>Molecular and phylogenetic characterization of Spodoptera litura granulovirus.</title>
        <authorList>
            <person name="Wang Y."/>
            <person name="Choi J.Y."/>
            <person name="Roh J.Y."/>
            <person name="Woo S.D."/>
            <person name="Jin B.R."/>
            <person name="Je Y.H."/>
        </authorList>
    </citation>
    <scope>NUCLEOTIDE SEQUENCE [LARGE SCALE GENOMIC DNA]</scope>
    <source>
        <strain evidence="1">SlGV-K1</strain>
    </source>
</reference>
<dbReference type="GO" id="GO:0006355">
    <property type="term" value="P:regulation of DNA-templated transcription"/>
    <property type="evidence" value="ECO:0007669"/>
    <property type="project" value="InterPro"/>
</dbReference>